<name>A0AAV3NMB4_LITER</name>
<keyword evidence="2" id="KW-1185">Reference proteome</keyword>
<dbReference type="EMBL" id="BAABME010000182">
    <property type="protein sequence ID" value="GAA0140440.1"/>
    <property type="molecule type" value="Genomic_DNA"/>
</dbReference>
<reference evidence="1 2" key="1">
    <citation type="submission" date="2024-01" db="EMBL/GenBank/DDBJ databases">
        <title>The complete chloroplast genome sequence of Lithospermum erythrorhizon: insights into the phylogenetic relationship among Boraginaceae species and the maternal lineages of purple gromwells.</title>
        <authorList>
            <person name="Okada T."/>
            <person name="Watanabe K."/>
        </authorList>
    </citation>
    <scope>NUCLEOTIDE SEQUENCE [LARGE SCALE GENOMIC DNA]</scope>
</reference>
<dbReference type="AlphaFoldDB" id="A0AAV3NMB4"/>
<dbReference type="Proteomes" id="UP001454036">
    <property type="component" value="Unassembled WGS sequence"/>
</dbReference>
<evidence type="ECO:0000313" key="1">
    <source>
        <dbReference type="EMBL" id="GAA0140440.1"/>
    </source>
</evidence>
<gene>
    <name evidence="1" type="ORF">LIER_01789</name>
</gene>
<sequence length="135" mass="15475">MFSQQGLAVKEVPMMLVEGPVEPPKLLKLEMPEYKIHGVGDGKLDPRQCFRNLAIVGSQKTWQEWLKRTTLCLARSQLIYRLCTRKTNLKCIEPSDEPHLKCPRLHLYLSPSLPLLPSRRSTIVGLRIVMKQNAQ</sequence>
<organism evidence="1 2">
    <name type="scientific">Lithospermum erythrorhizon</name>
    <name type="common">Purple gromwell</name>
    <name type="synonym">Lithospermum officinale var. erythrorhizon</name>
    <dbReference type="NCBI Taxonomy" id="34254"/>
    <lineage>
        <taxon>Eukaryota</taxon>
        <taxon>Viridiplantae</taxon>
        <taxon>Streptophyta</taxon>
        <taxon>Embryophyta</taxon>
        <taxon>Tracheophyta</taxon>
        <taxon>Spermatophyta</taxon>
        <taxon>Magnoliopsida</taxon>
        <taxon>eudicotyledons</taxon>
        <taxon>Gunneridae</taxon>
        <taxon>Pentapetalae</taxon>
        <taxon>asterids</taxon>
        <taxon>lamiids</taxon>
        <taxon>Boraginales</taxon>
        <taxon>Boraginaceae</taxon>
        <taxon>Boraginoideae</taxon>
        <taxon>Lithospermeae</taxon>
        <taxon>Lithospermum</taxon>
    </lineage>
</organism>
<protein>
    <submittedName>
        <fullName evidence="1">Uncharacterized protein</fullName>
    </submittedName>
</protein>
<comment type="caution">
    <text evidence="1">The sequence shown here is derived from an EMBL/GenBank/DDBJ whole genome shotgun (WGS) entry which is preliminary data.</text>
</comment>
<proteinExistence type="predicted"/>
<evidence type="ECO:0000313" key="2">
    <source>
        <dbReference type="Proteomes" id="UP001454036"/>
    </source>
</evidence>
<accession>A0AAV3NMB4</accession>